<dbReference type="InterPro" id="IPR003607">
    <property type="entry name" value="HD/PDEase_dom"/>
</dbReference>
<gene>
    <name evidence="4" type="ORF">Strain138_000089</name>
    <name evidence="5" type="ORF">Strain318_000089</name>
</gene>
<accession>A0AA49Q3I3</accession>
<evidence type="ECO:0000259" key="2">
    <source>
        <dbReference type="PROSITE" id="PS50110"/>
    </source>
</evidence>
<dbReference type="RefSeq" id="WP_367886567.1">
    <property type="nucleotide sequence ID" value="NZ_CP130612.1"/>
</dbReference>
<dbReference type="InterPro" id="IPR001789">
    <property type="entry name" value="Sig_transdc_resp-reg_receiver"/>
</dbReference>
<dbReference type="PROSITE" id="PS51832">
    <property type="entry name" value="HD_GYP"/>
    <property type="match status" value="1"/>
</dbReference>
<reference evidence="5" key="1">
    <citation type="submission" date="2023-07" db="EMBL/GenBank/DDBJ databases">
        <authorList>
            <person name="Haufschild T."/>
            <person name="Kallscheuer N."/>
            <person name="Hammer J."/>
            <person name="Kohn T."/>
            <person name="Kabuu M."/>
            <person name="Jogler M."/>
            <person name="Wohfarth N."/>
            <person name="Heuer A."/>
            <person name="Rohde M."/>
            <person name="van Teeseling M.C.F."/>
            <person name="Jogler C."/>
        </authorList>
    </citation>
    <scope>NUCLEOTIDE SEQUENCE</scope>
    <source>
        <strain evidence="4">Strain 138</strain>
        <strain evidence="5">Strain 318</strain>
    </source>
</reference>
<dbReference type="AlphaFoldDB" id="A0AA49Q6G1"/>
<evidence type="ECO:0000256" key="1">
    <source>
        <dbReference type="PROSITE-ProRule" id="PRU00169"/>
    </source>
</evidence>
<evidence type="ECO:0000313" key="5">
    <source>
        <dbReference type="EMBL" id="WKW13766.1"/>
    </source>
</evidence>
<feature type="modified residue" description="4-aspartylphosphate" evidence="1">
    <location>
        <position position="60"/>
    </location>
</feature>
<dbReference type="Proteomes" id="UP001229955">
    <property type="component" value="Chromosome"/>
</dbReference>
<name>A0AA49Q6G1_9BACT</name>
<dbReference type="GO" id="GO:0000160">
    <property type="term" value="P:phosphorelay signal transduction system"/>
    <property type="evidence" value="ECO:0007669"/>
    <property type="project" value="InterPro"/>
</dbReference>
<feature type="domain" description="Response regulatory" evidence="2">
    <location>
        <begin position="11"/>
        <end position="125"/>
    </location>
</feature>
<dbReference type="SMART" id="SM00471">
    <property type="entry name" value="HDc"/>
    <property type="match status" value="1"/>
</dbReference>
<dbReference type="Pfam" id="PF13487">
    <property type="entry name" value="HD_5"/>
    <property type="match status" value="1"/>
</dbReference>
<sequence length="356" mass="38752">MRAVVEPSARHVLVVDDEEVIRTSLARFLRARGFDVTTAESGAAALTALQQERFVAMLSDIRMPEMTGLELVPKAHGLDPDLAIIMLTAVNDAPTATEALGMGAMDYLMKPVELGDLATALERALHKRALAIEQRKVERLIREEVAAQTEELRHERQRLHSMVIETVQALVRAQEAKDPFLRGHSDRVADLAGSIASALGLTDDDVDAIRMAARVMDVGKIGIRESVLNKPGALSADEFEHVKSHVTIGVEILSAIKPLAATLDPVRHHHEHFDGSGYPAGLSGERISLGGRILAAADTYDALTSVRAWREPMTPPDAIAFLEERSGTLLDPKVFAALRAIVTRRKTLSFLDPEPA</sequence>
<feature type="domain" description="HD-GYP" evidence="3">
    <location>
        <begin position="159"/>
        <end position="354"/>
    </location>
</feature>
<keyword evidence="1" id="KW-0597">Phosphoprotein</keyword>
<dbReference type="PANTHER" id="PTHR45228">
    <property type="entry name" value="CYCLIC DI-GMP PHOSPHODIESTERASE TM_0186-RELATED"/>
    <property type="match status" value="1"/>
</dbReference>
<dbReference type="InterPro" id="IPR011006">
    <property type="entry name" value="CheY-like_superfamily"/>
</dbReference>
<evidence type="ECO:0000313" key="6">
    <source>
        <dbReference type="Proteomes" id="UP001229955"/>
    </source>
</evidence>
<keyword evidence="6" id="KW-1185">Reference proteome</keyword>
<dbReference type="CDD" id="cd00077">
    <property type="entry name" value="HDc"/>
    <property type="match status" value="1"/>
</dbReference>
<dbReference type="InterPro" id="IPR037522">
    <property type="entry name" value="HD_GYP_dom"/>
</dbReference>
<dbReference type="SUPFAM" id="SSF109604">
    <property type="entry name" value="HD-domain/PDEase-like"/>
    <property type="match status" value="1"/>
</dbReference>
<dbReference type="Gene3D" id="3.40.50.2300">
    <property type="match status" value="1"/>
</dbReference>
<dbReference type="Pfam" id="PF00072">
    <property type="entry name" value="Response_reg"/>
    <property type="match status" value="1"/>
</dbReference>
<dbReference type="InterPro" id="IPR052020">
    <property type="entry name" value="Cyclic_di-GMP/3'3'-cGAMP_PDE"/>
</dbReference>
<dbReference type="Gene3D" id="1.10.3210.10">
    <property type="entry name" value="Hypothetical protein af1432"/>
    <property type="match status" value="1"/>
</dbReference>
<proteinExistence type="predicted"/>
<dbReference type="SUPFAM" id="SSF52172">
    <property type="entry name" value="CheY-like"/>
    <property type="match status" value="1"/>
</dbReference>
<dbReference type="KEGG" id="pspc:Strain318_000089"/>
<organism evidence="5 6">
    <name type="scientific">Pseudogemmatithrix spongiicola</name>
    <dbReference type="NCBI Taxonomy" id="3062599"/>
    <lineage>
        <taxon>Bacteria</taxon>
        <taxon>Pseudomonadati</taxon>
        <taxon>Gemmatimonadota</taxon>
        <taxon>Gemmatimonadia</taxon>
        <taxon>Gemmatimonadales</taxon>
        <taxon>Gemmatimonadaceae</taxon>
        <taxon>Pseudogemmatithrix</taxon>
    </lineage>
</organism>
<dbReference type="PROSITE" id="PS50110">
    <property type="entry name" value="RESPONSE_REGULATORY"/>
    <property type="match status" value="1"/>
</dbReference>
<dbReference type="PANTHER" id="PTHR45228:SF8">
    <property type="entry name" value="TWO-COMPONENT RESPONSE REGULATOR-RELATED"/>
    <property type="match status" value="1"/>
</dbReference>
<protein>
    <submittedName>
        <fullName evidence="5">Response regulator</fullName>
    </submittedName>
</protein>
<evidence type="ECO:0000259" key="3">
    <source>
        <dbReference type="PROSITE" id="PS51832"/>
    </source>
</evidence>
<dbReference type="SMART" id="SM00448">
    <property type="entry name" value="REC"/>
    <property type="match status" value="1"/>
</dbReference>
<dbReference type="EMBL" id="CP130613">
    <property type="protein sequence ID" value="WKW13766.1"/>
    <property type="molecule type" value="Genomic_DNA"/>
</dbReference>
<dbReference type="EMBL" id="CP130612">
    <property type="protein sequence ID" value="WKW10857.1"/>
    <property type="molecule type" value="Genomic_DNA"/>
</dbReference>
<evidence type="ECO:0000313" key="4">
    <source>
        <dbReference type="EMBL" id="WKW10857.1"/>
    </source>
</evidence>
<accession>A0AA49Q6G1</accession>